<feature type="domain" description="FAD dependent oxidoreductase" evidence="1">
    <location>
        <begin position="65"/>
        <end position="491"/>
    </location>
</feature>
<organism evidence="2 3">
    <name type="scientific">Mycena belliarum</name>
    <dbReference type="NCBI Taxonomy" id="1033014"/>
    <lineage>
        <taxon>Eukaryota</taxon>
        <taxon>Fungi</taxon>
        <taxon>Dikarya</taxon>
        <taxon>Basidiomycota</taxon>
        <taxon>Agaricomycotina</taxon>
        <taxon>Agaricomycetes</taxon>
        <taxon>Agaricomycetidae</taxon>
        <taxon>Agaricales</taxon>
        <taxon>Marasmiineae</taxon>
        <taxon>Mycenaceae</taxon>
        <taxon>Mycena</taxon>
    </lineage>
</organism>
<dbReference type="Proteomes" id="UP001222325">
    <property type="component" value="Unassembled WGS sequence"/>
</dbReference>
<comment type="caution">
    <text evidence="2">The sequence shown here is derived from an EMBL/GenBank/DDBJ whole genome shotgun (WGS) entry which is preliminary data.</text>
</comment>
<dbReference type="PANTHER" id="PTHR13847">
    <property type="entry name" value="SARCOSINE DEHYDROGENASE-RELATED"/>
    <property type="match status" value="1"/>
</dbReference>
<dbReference type="EMBL" id="JARJCN010000026">
    <property type="protein sequence ID" value="KAJ7088378.1"/>
    <property type="molecule type" value="Genomic_DNA"/>
</dbReference>
<gene>
    <name evidence="2" type="ORF">B0H15DRAFT_289508</name>
</gene>
<proteinExistence type="predicted"/>
<accession>A0AAD6U4K6</accession>
<dbReference type="PANTHER" id="PTHR13847:SF213">
    <property type="entry name" value="DEPENDENT OXIDOREDUCTASE, PUTATIVE-RELATED"/>
    <property type="match status" value="1"/>
</dbReference>
<dbReference type="Gene3D" id="3.30.9.10">
    <property type="entry name" value="D-Amino Acid Oxidase, subunit A, domain 2"/>
    <property type="match status" value="1"/>
</dbReference>
<dbReference type="GO" id="GO:0005737">
    <property type="term" value="C:cytoplasm"/>
    <property type="evidence" value="ECO:0007669"/>
    <property type="project" value="TreeGrafter"/>
</dbReference>
<dbReference type="InterPro" id="IPR036188">
    <property type="entry name" value="FAD/NAD-bd_sf"/>
</dbReference>
<dbReference type="Gene3D" id="3.50.50.60">
    <property type="entry name" value="FAD/NAD(P)-binding domain"/>
    <property type="match status" value="1"/>
</dbReference>
<evidence type="ECO:0000259" key="1">
    <source>
        <dbReference type="Pfam" id="PF01266"/>
    </source>
</evidence>
<dbReference type="Pfam" id="PF01266">
    <property type="entry name" value="DAO"/>
    <property type="match status" value="1"/>
</dbReference>
<evidence type="ECO:0000313" key="2">
    <source>
        <dbReference type="EMBL" id="KAJ7088378.1"/>
    </source>
</evidence>
<reference evidence="2" key="1">
    <citation type="submission" date="2023-03" db="EMBL/GenBank/DDBJ databases">
        <title>Massive genome expansion in bonnet fungi (Mycena s.s.) driven by repeated elements and novel gene families across ecological guilds.</title>
        <authorList>
            <consortium name="Lawrence Berkeley National Laboratory"/>
            <person name="Harder C.B."/>
            <person name="Miyauchi S."/>
            <person name="Viragh M."/>
            <person name="Kuo A."/>
            <person name="Thoen E."/>
            <person name="Andreopoulos B."/>
            <person name="Lu D."/>
            <person name="Skrede I."/>
            <person name="Drula E."/>
            <person name="Henrissat B."/>
            <person name="Morin E."/>
            <person name="Kohler A."/>
            <person name="Barry K."/>
            <person name="LaButti K."/>
            <person name="Morin E."/>
            <person name="Salamov A."/>
            <person name="Lipzen A."/>
            <person name="Mereny Z."/>
            <person name="Hegedus B."/>
            <person name="Baldrian P."/>
            <person name="Stursova M."/>
            <person name="Weitz H."/>
            <person name="Taylor A."/>
            <person name="Grigoriev I.V."/>
            <person name="Nagy L.G."/>
            <person name="Martin F."/>
            <person name="Kauserud H."/>
        </authorList>
    </citation>
    <scope>NUCLEOTIDE SEQUENCE</scope>
    <source>
        <strain evidence="2">CBHHK173m</strain>
    </source>
</reference>
<name>A0AAD6U4K6_9AGAR</name>
<protein>
    <submittedName>
        <fullName evidence="2">Nucleotide-binding domain-containing protein</fullName>
    </submittedName>
</protein>
<dbReference type="SUPFAM" id="SSF51905">
    <property type="entry name" value="FAD/NAD(P)-binding domain"/>
    <property type="match status" value="1"/>
</dbReference>
<dbReference type="AlphaFoldDB" id="A0AAD6U4K6"/>
<sequence length="535" mass="57015">MGSLLSRITFIYRTLKSISDEYSELSQRIARDPELPVPNPSQSYWCFPPSPLDTRADQALPPKADVVIIGSGITGTAVARTLLASARTPLRVVMLEARDVCSGATGRNGGHVSPNTYQEYAQLERKYGARAAQAIVRFRLAHLPALLSAAEEEDLLREAQARTVEQFDVYLQDTLFQRSKTALAGYLRALPEYSGTHTICEDKAALQGLGLSGAQGSISQPGGALHPYRLVTGLLSRLLATHPSFQLFTRTPCTAIASAGGTYVLTTPRGTISAAHVVHATNAWASHLLPGLRRTIVPVRAHMTAQRPGRALARTWAGTRAFVFYPGESTMAFDYLTQQAPPAARAPGALMFGGGALLGGRAEAVAMACLGVADDSADSFEVTAYLGGALERYFAAAWGPEGGVPDEPGDEGEGPWGAGRMAAAWTGIIGLSADGQPWVGRVPHAVSQRAEPGVQDVKGEELAPPGEWLAAGYTGEGMTHAWLSGVALARMIRPLRTAVVEEREGPVPLPPQFLITEKRWREADVEAFLGDLSDG</sequence>
<keyword evidence="3" id="KW-1185">Reference proteome</keyword>
<evidence type="ECO:0000313" key="3">
    <source>
        <dbReference type="Proteomes" id="UP001222325"/>
    </source>
</evidence>
<dbReference type="InterPro" id="IPR006076">
    <property type="entry name" value="FAD-dep_OxRdtase"/>
</dbReference>